<dbReference type="AlphaFoldDB" id="A0AAE3ACU5"/>
<evidence type="ECO:0000313" key="9">
    <source>
        <dbReference type="EMBL" id="MCC2128894.1"/>
    </source>
</evidence>
<keyword evidence="6 7" id="KW-0804">Transcription</keyword>
<dbReference type="CDD" id="cd16321">
    <property type="entry name" value="MraZ_C"/>
    <property type="match status" value="1"/>
</dbReference>
<dbReference type="GO" id="GO:0009295">
    <property type="term" value="C:nucleoid"/>
    <property type="evidence" value="ECO:0007669"/>
    <property type="project" value="UniProtKB-SubCell"/>
</dbReference>
<comment type="similarity">
    <text evidence="7">Belongs to the MraZ family.</text>
</comment>
<reference evidence="9" key="1">
    <citation type="submission" date="2021-10" db="EMBL/GenBank/DDBJ databases">
        <title>Anaerobic single-cell dispensing facilitates the cultivation of human gut bacteria.</title>
        <authorList>
            <person name="Afrizal A."/>
        </authorList>
    </citation>
    <scope>NUCLEOTIDE SEQUENCE</scope>
    <source>
        <strain evidence="9">CLA-AA-H272</strain>
    </source>
</reference>
<evidence type="ECO:0000256" key="2">
    <source>
        <dbReference type="ARBA" id="ARBA00022490"/>
    </source>
</evidence>
<dbReference type="Proteomes" id="UP001199319">
    <property type="component" value="Unassembled WGS sequence"/>
</dbReference>
<dbReference type="Pfam" id="PF02381">
    <property type="entry name" value="MraZ"/>
    <property type="match status" value="2"/>
</dbReference>
<comment type="subcellular location">
    <subcellularLocation>
        <location evidence="7">Cytoplasm</location>
        <location evidence="7">Nucleoid</location>
    </subcellularLocation>
</comment>
<dbReference type="GO" id="GO:0005737">
    <property type="term" value="C:cytoplasm"/>
    <property type="evidence" value="ECO:0007669"/>
    <property type="project" value="UniProtKB-UniRule"/>
</dbReference>
<evidence type="ECO:0000313" key="10">
    <source>
        <dbReference type="Proteomes" id="UP001199319"/>
    </source>
</evidence>
<dbReference type="CDD" id="cd16320">
    <property type="entry name" value="MraZ_N"/>
    <property type="match status" value="1"/>
</dbReference>
<dbReference type="EMBL" id="JAJEPW010000010">
    <property type="protein sequence ID" value="MCC2128894.1"/>
    <property type="molecule type" value="Genomic_DNA"/>
</dbReference>
<keyword evidence="2 7" id="KW-0963">Cytoplasm</keyword>
<dbReference type="HAMAP" id="MF_01008">
    <property type="entry name" value="MraZ"/>
    <property type="match status" value="1"/>
</dbReference>
<dbReference type="GO" id="GO:2000143">
    <property type="term" value="P:negative regulation of DNA-templated transcription initiation"/>
    <property type="evidence" value="ECO:0007669"/>
    <property type="project" value="TreeGrafter"/>
</dbReference>
<sequence length="138" mass="15794">MNGQYAHNIDAKGRLFIPTKLRDELGGTLHVTIGQDHCLSVYSDEGWARFNESLKGKSFTEIKRLRMMYAYMTDCVPDAQGRILLPAKLRQYANLEKEVVIIGIFDRAEIWNAALWQKMEDEAFSSGELEKAMEEMGM</sequence>
<dbReference type="InterPro" id="IPR035642">
    <property type="entry name" value="MraZ_N"/>
</dbReference>
<dbReference type="NCBIfam" id="TIGR00242">
    <property type="entry name" value="division/cell wall cluster transcriptional repressor MraZ"/>
    <property type="match status" value="1"/>
</dbReference>
<keyword evidence="10" id="KW-1185">Reference proteome</keyword>
<keyword evidence="3" id="KW-0677">Repeat</keyword>
<dbReference type="SUPFAM" id="SSF89447">
    <property type="entry name" value="AbrB/MazE/MraZ-like"/>
    <property type="match status" value="1"/>
</dbReference>
<evidence type="ECO:0000256" key="4">
    <source>
        <dbReference type="ARBA" id="ARBA00023015"/>
    </source>
</evidence>
<dbReference type="PROSITE" id="PS51740">
    <property type="entry name" value="SPOVT_ABRB"/>
    <property type="match status" value="2"/>
</dbReference>
<dbReference type="PANTHER" id="PTHR34701:SF1">
    <property type="entry name" value="TRANSCRIPTIONAL REGULATOR MRAZ"/>
    <property type="match status" value="1"/>
</dbReference>
<name>A0AAE3ACU5_9FIRM</name>
<feature type="domain" description="SpoVT-AbrB" evidence="8">
    <location>
        <begin position="4"/>
        <end position="46"/>
    </location>
</feature>
<evidence type="ECO:0000256" key="6">
    <source>
        <dbReference type="ARBA" id="ARBA00023163"/>
    </source>
</evidence>
<comment type="subunit">
    <text evidence="7">Forms oligomers.</text>
</comment>
<evidence type="ECO:0000256" key="1">
    <source>
        <dbReference type="ARBA" id="ARBA00013860"/>
    </source>
</evidence>
<gene>
    <name evidence="7 9" type="primary">mraZ</name>
    <name evidence="9" type="ORF">LKD37_05065</name>
</gene>
<feature type="domain" description="SpoVT-AbrB" evidence="8">
    <location>
        <begin position="72"/>
        <end position="115"/>
    </location>
</feature>
<keyword evidence="4 7" id="KW-0805">Transcription regulation</keyword>
<dbReference type="InterPro" id="IPR037914">
    <property type="entry name" value="SpoVT-AbrB_sf"/>
</dbReference>
<dbReference type="Gene3D" id="3.40.1550.20">
    <property type="entry name" value="Transcriptional regulator MraZ domain"/>
    <property type="match status" value="1"/>
</dbReference>
<evidence type="ECO:0000259" key="8">
    <source>
        <dbReference type="PROSITE" id="PS51740"/>
    </source>
</evidence>
<proteinExistence type="inferred from homology"/>
<comment type="caution">
    <text evidence="9">The sequence shown here is derived from an EMBL/GenBank/DDBJ whole genome shotgun (WGS) entry which is preliminary data.</text>
</comment>
<dbReference type="InterPro" id="IPR020603">
    <property type="entry name" value="MraZ_dom"/>
</dbReference>
<keyword evidence="5 7" id="KW-0238">DNA-binding</keyword>
<evidence type="ECO:0000256" key="3">
    <source>
        <dbReference type="ARBA" id="ARBA00022737"/>
    </source>
</evidence>
<accession>A0AAE3ACU5</accession>
<dbReference type="InterPro" id="IPR003444">
    <property type="entry name" value="MraZ"/>
</dbReference>
<dbReference type="InterPro" id="IPR007159">
    <property type="entry name" value="SpoVT-AbrB_dom"/>
</dbReference>
<dbReference type="PANTHER" id="PTHR34701">
    <property type="entry name" value="TRANSCRIPTIONAL REGULATOR MRAZ"/>
    <property type="match status" value="1"/>
</dbReference>
<evidence type="ECO:0000256" key="5">
    <source>
        <dbReference type="ARBA" id="ARBA00023125"/>
    </source>
</evidence>
<dbReference type="GO" id="GO:0003700">
    <property type="term" value="F:DNA-binding transcription factor activity"/>
    <property type="evidence" value="ECO:0007669"/>
    <property type="project" value="UniProtKB-UniRule"/>
</dbReference>
<dbReference type="InterPro" id="IPR035644">
    <property type="entry name" value="MraZ_C"/>
</dbReference>
<organism evidence="9 10">
    <name type="scientific">Brotocaccenecus cirricatena</name>
    <dbReference type="NCBI Taxonomy" id="3064195"/>
    <lineage>
        <taxon>Bacteria</taxon>
        <taxon>Bacillati</taxon>
        <taxon>Bacillota</taxon>
        <taxon>Clostridia</taxon>
        <taxon>Eubacteriales</taxon>
        <taxon>Oscillospiraceae</taxon>
        <taxon>Brotocaccenecus</taxon>
    </lineage>
</organism>
<dbReference type="RefSeq" id="WP_302928194.1">
    <property type="nucleotide sequence ID" value="NZ_JAJEPW010000010.1"/>
</dbReference>
<protein>
    <recommendedName>
        <fullName evidence="1 7">Transcriptional regulator MraZ</fullName>
    </recommendedName>
</protein>
<evidence type="ECO:0000256" key="7">
    <source>
        <dbReference type="HAMAP-Rule" id="MF_01008"/>
    </source>
</evidence>
<dbReference type="InterPro" id="IPR038619">
    <property type="entry name" value="MraZ_sf"/>
</dbReference>
<dbReference type="GO" id="GO:0000976">
    <property type="term" value="F:transcription cis-regulatory region binding"/>
    <property type="evidence" value="ECO:0007669"/>
    <property type="project" value="TreeGrafter"/>
</dbReference>